<comment type="caution">
    <text evidence="4">The sequence shown here is derived from an EMBL/GenBank/DDBJ whole genome shotgun (WGS) entry which is preliminary data.</text>
</comment>
<dbReference type="OrthoDB" id="2094445at2759"/>
<protein>
    <recommendedName>
        <fullName evidence="6">ATP synthase subunit K, mitochondrial</fullName>
    </recommendedName>
</protein>
<sequence length="81" mass="8720">MSYVIAGRKIGAEWLSIATLTTFFGGVAYAVSGSPSTKTTEELKKAMPPIDASSKDEESFILNFIKEEEEKAKSALPVPAH</sequence>
<dbReference type="GO" id="GO:0031966">
    <property type="term" value="C:mitochondrial membrane"/>
    <property type="evidence" value="ECO:0007669"/>
    <property type="project" value="UniProtKB-SubCell"/>
</dbReference>
<gene>
    <name evidence="4" type="ORF">BCR37DRAFT_395462</name>
</gene>
<dbReference type="Pfam" id="PF11022">
    <property type="entry name" value="ATP19"/>
    <property type="match status" value="1"/>
</dbReference>
<dbReference type="PANTHER" id="PTHR28074">
    <property type="entry name" value="ATP SYNTHASE SUBUNIT K, MITOCHONDRIAL"/>
    <property type="match status" value="1"/>
</dbReference>
<keyword evidence="3" id="KW-0472">Membrane</keyword>
<evidence type="ECO:0000256" key="3">
    <source>
        <dbReference type="ARBA" id="ARBA00023136"/>
    </source>
</evidence>
<comment type="subcellular location">
    <subcellularLocation>
        <location evidence="1">Mitochondrion membrane</location>
    </subcellularLocation>
</comment>
<evidence type="ECO:0000256" key="2">
    <source>
        <dbReference type="ARBA" id="ARBA00023128"/>
    </source>
</evidence>
<evidence type="ECO:0000256" key="1">
    <source>
        <dbReference type="ARBA" id="ARBA00004325"/>
    </source>
</evidence>
<dbReference type="GO" id="GO:0015986">
    <property type="term" value="P:proton motive force-driven ATP synthesis"/>
    <property type="evidence" value="ECO:0007669"/>
    <property type="project" value="TreeGrafter"/>
</dbReference>
<dbReference type="AlphaFoldDB" id="A0A1Y2EVZ8"/>
<reference evidence="4 5" key="1">
    <citation type="submission" date="2016-07" db="EMBL/GenBank/DDBJ databases">
        <title>Pervasive Adenine N6-methylation of Active Genes in Fungi.</title>
        <authorList>
            <consortium name="DOE Joint Genome Institute"/>
            <person name="Mondo S.J."/>
            <person name="Dannebaum R.O."/>
            <person name="Kuo R.C."/>
            <person name="Labutti K."/>
            <person name="Haridas S."/>
            <person name="Kuo A."/>
            <person name="Salamov A."/>
            <person name="Ahrendt S.R."/>
            <person name="Lipzen A."/>
            <person name="Sullivan W."/>
            <person name="Andreopoulos W.B."/>
            <person name="Clum A."/>
            <person name="Lindquist E."/>
            <person name="Daum C."/>
            <person name="Ramamoorthy G.K."/>
            <person name="Gryganskyi A."/>
            <person name="Culley D."/>
            <person name="Magnuson J.K."/>
            <person name="James T.Y."/>
            <person name="O'Malley M.A."/>
            <person name="Stajich J.E."/>
            <person name="Spatafora J.W."/>
            <person name="Visel A."/>
            <person name="Grigoriev I.V."/>
        </authorList>
    </citation>
    <scope>NUCLEOTIDE SEQUENCE [LARGE SCALE GENOMIC DNA]</scope>
    <source>
        <strain evidence="4 5">12-1054</strain>
    </source>
</reference>
<dbReference type="Proteomes" id="UP000193685">
    <property type="component" value="Unassembled WGS sequence"/>
</dbReference>
<evidence type="ECO:0000313" key="5">
    <source>
        <dbReference type="Proteomes" id="UP000193685"/>
    </source>
</evidence>
<dbReference type="RefSeq" id="XP_040722429.1">
    <property type="nucleotide sequence ID" value="XM_040871624.1"/>
</dbReference>
<accession>A0A1Y2EVZ8</accession>
<keyword evidence="5" id="KW-1185">Reference proteome</keyword>
<dbReference type="OMA" id="RQVGSHY"/>
<proteinExistence type="predicted"/>
<name>A0A1Y2EVZ8_PROLT</name>
<evidence type="ECO:0008006" key="6">
    <source>
        <dbReference type="Google" id="ProtNLM"/>
    </source>
</evidence>
<dbReference type="EMBL" id="MCFI01000025">
    <property type="protein sequence ID" value="ORY75781.1"/>
    <property type="molecule type" value="Genomic_DNA"/>
</dbReference>
<keyword evidence="2" id="KW-0496">Mitochondrion</keyword>
<dbReference type="STRING" id="56484.A0A1Y2EVZ8"/>
<evidence type="ECO:0000313" key="4">
    <source>
        <dbReference type="EMBL" id="ORY75781.1"/>
    </source>
</evidence>
<dbReference type="PANTHER" id="PTHR28074:SF1">
    <property type="entry name" value="ATP SYNTHASE SUBUNIT K, MITOCHONDRIAL"/>
    <property type="match status" value="1"/>
</dbReference>
<organism evidence="4 5">
    <name type="scientific">Protomyces lactucae-debilis</name>
    <dbReference type="NCBI Taxonomy" id="2754530"/>
    <lineage>
        <taxon>Eukaryota</taxon>
        <taxon>Fungi</taxon>
        <taxon>Dikarya</taxon>
        <taxon>Ascomycota</taxon>
        <taxon>Taphrinomycotina</taxon>
        <taxon>Taphrinomycetes</taxon>
        <taxon>Taphrinales</taxon>
        <taxon>Protomycetaceae</taxon>
        <taxon>Protomyces</taxon>
    </lineage>
</organism>
<dbReference type="GeneID" id="63788223"/>
<dbReference type="InterPro" id="IPR021278">
    <property type="entry name" value="ATP19"/>
</dbReference>